<accession>A0A4Z1JI39</accession>
<dbReference type="EMBL" id="PQXM01000641">
    <property type="protein sequence ID" value="TGO70942.1"/>
    <property type="molecule type" value="Genomic_DNA"/>
</dbReference>
<sequence>MGLKPTEGREKWKTCDCLMEGVRGSARFVGSDCGAKQKYNSDVEALVLLSSNHIYIPNNGHDYILTSVSTYENRQLIPIDRANI</sequence>
<evidence type="ECO:0000313" key="2">
    <source>
        <dbReference type="Proteomes" id="UP000297229"/>
    </source>
</evidence>
<dbReference type="Proteomes" id="UP000297229">
    <property type="component" value="Unassembled WGS sequence"/>
</dbReference>
<proteinExistence type="predicted"/>
<organism evidence="1 2">
    <name type="scientific">Botrytis elliptica</name>
    <dbReference type="NCBI Taxonomy" id="278938"/>
    <lineage>
        <taxon>Eukaryota</taxon>
        <taxon>Fungi</taxon>
        <taxon>Dikarya</taxon>
        <taxon>Ascomycota</taxon>
        <taxon>Pezizomycotina</taxon>
        <taxon>Leotiomycetes</taxon>
        <taxon>Helotiales</taxon>
        <taxon>Sclerotiniaceae</taxon>
        <taxon>Botrytis</taxon>
    </lineage>
</organism>
<comment type="caution">
    <text evidence="1">The sequence shown here is derived from an EMBL/GenBank/DDBJ whole genome shotgun (WGS) entry which is preliminary data.</text>
</comment>
<dbReference type="AlphaFoldDB" id="A0A4Z1JI39"/>
<gene>
    <name evidence="1" type="ORF">BELL_0643g00060</name>
</gene>
<name>A0A4Z1JI39_9HELO</name>
<keyword evidence="2" id="KW-1185">Reference proteome</keyword>
<reference evidence="1 2" key="1">
    <citation type="submission" date="2017-12" db="EMBL/GenBank/DDBJ databases">
        <title>Comparative genomics of Botrytis spp.</title>
        <authorList>
            <person name="Valero-Jimenez C.A."/>
            <person name="Tapia P."/>
            <person name="Veloso J."/>
            <person name="Silva-Moreno E."/>
            <person name="Staats M."/>
            <person name="Valdes J.H."/>
            <person name="Van Kan J.A.L."/>
        </authorList>
    </citation>
    <scope>NUCLEOTIDE SEQUENCE [LARGE SCALE GENOMIC DNA]</scope>
    <source>
        <strain evidence="1 2">Be9601</strain>
    </source>
</reference>
<evidence type="ECO:0000313" key="1">
    <source>
        <dbReference type="EMBL" id="TGO70942.1"/>
    </source>
</evidence>
<protein>
    <submittedName>
        <fullName evidence="1">Uncharacterized protein</fullName>
    </submittedName>
</protein>